<dbReference type="EMBL" id="LAZR01007290">
    <property type="protein sequence ID" value="KKM86220.1"/>
    <property type="molecule type" value="Genomic_DNA"/>
</dbReference>
<dbReference type="InterPro" id="IPR025110">
    <property type="entry name" value="AMP-bd_C"/>
</dbReference>
<evidence type="ECO:0000259" key="3">
    <source>
        <dbReference type="Pfam" id="PF00501"/>
    </source>
</evidence>
<sequence>MTWLNIGEIINANAAKYPNKLALKDARRQLTFKELNERTNRLANGLLKSGLKKGDNITVLSNNSIEFMEIYVAAAKGGFIITPLNFRLHPDDISFIINNSDSKWLLVESRFREATEKIWERAEELGFANVERVLIADTPSEGWKFYEDIIKIGENTYPSIRVNPEDTWVILYTSGTTGRPKGVIRSHKSYIAFFLINEAEFSFTPQDYGMILMPLSHVNSTFYSFVFTYLGAPCYIHIEYNFDPEEVLNIIDREKITFTSMIPTHYNLILSLPEDIKNKYDLSSVSALLTSSAPAPKRMKLEVMDLFKKTKLFEAYGSTEAGLVTLLRPEDQMNKLGSIGKECIGSNIIQLLDESGNPVPEGEIGELYSCGPQMFDEYYKLPEKTKKAFKGHFFSAGDMGKKDEDGFYYLVDRKANMIISGGEHIFPSEVEKVIVSHPAVIECAVIGLQDYKWGEKVTAVCVLYKNFTPSDDLTQDLHQICEEELARFKIPKQIIFIDSEEMPRTGSGKVIHRILRERFNNKD</sequence>
<dbReference type="InterPro" id="IPR000873">
    <property type="entry name" value="AMP-dep_synth/lig_dom"/>
</dbReference>
<dbReference type="InterPro" id="IPR042099">
    <property type="entry name" value="ANL_N_sf"/>
</dbReference>
<dbReference type="Pfam" id="PF13193">
    <property type="entry name" value="AMP-binding_C"/>
    <property type="match status" value="1"/>
</dbReference>
<dbReference type="InterPro" id="IPR020845">
    <property type="entry name" value="AMP-binding_CS"/>
</dbReference>
<comment type="caution">
    <text evidence="5">The sequence shown here is derived from an EMBL/GenBank/DDBJ whole genome shotgun (WGS) entry which is preliminary data.</text>
</comment>
<dbReference type="GO" id="GO:0016877">
    <property type="term" value="F:ligase activity, forming carbon-sulfur bonds"/>
    <property type="evidence" value="ECO:0007669"/>
    <property type="project" value="UniProtKB-ARBA"/>
</dbReference>
<feature type="domain" description="AMP-dependent synthetase/ligase" evidence="3">
    <location>
        <begin position="12"/>
        <end position="379"/>
    </location>
</feature>
<name>A0A0F9NBS2_9ZZZZ</name>
<dbReference type="PROSITE" id="PS00455">
    <property type="entry name" value="AMP_BINDING"/>
    <property type="match status" value="1"/>
</dbReference>
<evidence type="ECO:0000259" key="4">
    <source>
        <dbReference type="Pfam" id="PF13193"/>
    </source>
</evidence>
<evidence type="ECO:0000313" key="5">
    <source>
        <dbReference type="EMBL" id="KKM86220.1"/>
    </source>
</evidence>
<evidence type="ECO:0000256" key="1">
    <source>
        <dbReference type="ARBA" id="ARBA00006432"/>
    </source>
</evidence>
<dbReference type="Gene3D" id="3.30.300.30">
    <property type="match status" value="1"/>
</dbReference>
<protein>
    <recommendedName>
        <fullName evidence="6">Long-chain fatty acid--CoA ligase</fullName>
    </recommendedName>
</protein>
<dbReference type="PANTHER" id="PTHR43767">
    <property type="entry name" value="LONG-CHAIN-FATTY-ACID--COA LIGASE"/>
    <property type="match status" value="1"/>
</dbReference>
<dbReference type="Pfam" id="PF00501">
    <property type="entry name" value="AMP-binding"/>
    <property type="match status" value="1"/>
</dbReference>
<keyword evidence="2" id="KW-0436">Ligase</keyword>
<dbReference type="SUPFAM" id="SSF56801">
    <property type="entry name" value="Acetyl-CoA synthetase-like"/>
    <property type="match status" value="1"/>
</dbReference>
<organism evidence="5">
    <name type="scientific">marine sediment metagenome</name>
    <dbReference type="NCBI Taxonomy" id="412755"/>
    <lineage>
        <taxon>unclassified sequences</taxon>
        <taxon>metagenomes</taxon>
        <taxon>ecological metagenomes</taxon>
    </lineage>
</organism>
<gene>
    <name evidence="5" type="ORF">LCGC14_1281230</name>
</gene>
<dbReference type="Gene3D" id="3.40.50.12780">
    <property type="entry name" value="N-terminal domain of ligase-like"/>
    <property type="match status" value="1"/>
</dbReference>
<evidence type="ECO:0000256" key="2">
    <source>
        <dbReference type="ARBA" id="ARBA00022598"/>
    </source>
</evidence>
<proteinExistence type="inferred from homology"/>
<dbReference type="AlphaFoldDB" id="A0A0F9NBS2"/>
<evidence type="ECO:0008006" key="6">
    <source>
        <dbReference type="Google" id="ProtNLM"/>
    </source>
</evidence>
<reference evidence="5" key="1">
    <citation type="journal article" date="2015" name="Nature">
        <title>Complex archaea that bridge the gap between prokaryotes and eukaryotes.</title>
        <authorList>
            <person name="Spang A."/>
            <person name="Saw J.H."/>
            <person name="Jorgensen S.L."/>
            <person name="Zaremba-Niedzwiedzka K."/>
            <person name="Martijn J."/>
            <person name="Lind A.E."/>
            <person name="van Eijk R."/>
            <person name="Schleper C."/>
            <person name="Guy L."/>
            <person name="Ettema T.J."/>
        </authorList>
    </citation>
    <scope>NUCLEOTIDE SEQUENCE</scope>
</reference>
<dbReference type="PANTHER" id="PTHR43767:SF7">
    <property type="entry name" value="MEDIUM_LONG-CHAIN-FATTY-ACID--COA LIGASE FADD8"/>
    <property type="match status" value="1"/>
</dbReference>
<dbReference type="InterPro" id="IPR045851">
    <property type="entry name" value="AMP-bd_C_sf"/>
</dbReference>
<dbReference type="FunFam" id="3.30.300.30:FF:000008">
    <property type="entry name" value="2,3-dihydroxybenzoate-AMP ligase"/>
    <property type="match status" value="1"/>
</dbReference>
<dbReference type="InterPro" id="IPR050237">
    <property type="entry name" value="ATP-dep_AMP-bd_enzyme"/>
</dbReference>
<accession>A0A0F9NBS2</accession>
<feature type="domain" description="AMP-binding enzyme C-terminal" evidence="4">
    <location>
        <begin position="429"/>
        <end position="509"/>
    </location>
</feature>
<comment type="similarity">
    <text evidence="1">Belongs to the ATP-dependent AMP-binding enzyme family.</text>
</comment>